<evidence type="ECO:0000313" key="3">
    <source>
        <dbReference type="WBParaSite" id="PSU_v2.g10186.t1"/>
    </source>
</evidence>
<dbReference type="CDD" id="cd18186">
    <property type="entry name" value="BTB_POZ_ZBTB_KLHL-like"/>
    <property type="match status" value="1"/>
</dbReference>
<organism evidence="2 3">
    <name type="scientific">Panagrolaimus superbus</name>
    <dbReference type="NCBI Taxonomy" id="310955"/>
    <lineage>
        <taxon>Eukaryota</taxon>
        <taxon>Metazoa</taxon>
        <taxon>Ecdysozoa</taxon>
        <taxon>Nematoda</taxon>
        <taxon>Chromadorea</taxon>
        <taxon>Rhabditida</taxon>
        <taxon>Tylenchina</taxon>
        <taxon>Panagrolaimomorpha</taxon>
        <taxon>Panagrolaimoidea</taxon>
        <taxon>Panagrolaimidae</taxon>
        <taxon>Panagrolaimus</taxon>
    </lineage>
</organism>
<reference evidence="3" key="1">
    <citation type="submission" date="2022-11" db="UniProtKB">
        <authorList>
            <consortium name="WormBaseParasite"/>
        </authorList>
    </citation>
    <scope>IDENTIFICATION</scope>
</reference>
<proteinExistence type="predicted"/>
<evidence type="ECO:0000313" key="2">
    <source>
        <dbReference type="Proteomes" id="UP000887577"/>
    </source>
</evidence>
<name>A0A914XQ87_9BILA</name>
<evidence type="ECO:0000259" key="1">
    <source>
        <dbReference type="PROSITE" id="PS50097"/>
    </source>
</evidence>
<dbReference type="InterPro" id="IPR000210">
    <property type="entry name" value="BTB/POZ_dom"/>
</dbReference>
<dbReference type="AlphaFoldDB" id="A0A914XQ87"/>
<dbReference type="Pfam" id="PF00651">
    <property type="entry name" value="BTB"/>
    <property type="match status" value="1"/>
</dbReference>
<dbReference type="Proteomes" id="UP000887577">
    <property type="component" value="Unplaced"/>
</dbReference>
<sequence>MEPDGCITRRYRVDGFPQIEYWCSMENPIVEGADSDDDDDDVYVSEGINVVFHCRSVPCDSSPDYIVQAACTIAVNDKQPHAFSAQFDIVEDQCVAAAYSYGEWKADYEKRRWKHIYITGIFTLELSKFNNLVQWTEADGVRGAVNDGFIIVVGNREIVTSKLKLAAFSTVFAAMFESEYIWTERVEGQYQIDDFPFKIVQGVLDFHIRNLKDDWTLEEFVLLGKFADKYDMISRMDTILKQAPVTPVNLVKLSNLCVRHGCESLLGRCFGALCEYRAHGLQIKDLELLGKGAKEYFANKMFTENPGDMRAGRGINKCPQDWNYSYRRG</sequence>
<dbReference type="SUPFAM" id="SSF54695">
    <property type="entry name" value="POZ domain"/>
    <property type="match status" value="1"/>
</dbReference>
<dbReference type="Gene3D" id="3.30.710.10">
    <property type="entry name" value="Potassium Channel Kv1.1, Chain A"/>
    <property type="match status" value="1"/>
</dbReference>
<protein>
    <submittedName>
        <fullName evidence="3">BTB domain-containing protein</fullName>
    </submittedName>
</protein>
<dbReference type="InterPro" id="IPR011333">
    <property type="entry name" value="SKP1/BTB/POZ_sf"/>
</dbReference>
<feature type="domain" description="BTB" evidence="1">
    <location>
        <begin position="147"/>
        <end position="206"/>
    </location>
</feature>
<keyword evidence="2" id="KW-1185">Reference proteome</keyword>
<accession>A0A914XQ87</accession>
<dbReference type="PROSITE" id="PS50097">
    <property type="entry name" value="BTB"/>
    <property type="match status" value="1"/>
</dbReference>
<dbReference type="WBParaSite" id="PSU_v2.g10186.t1">
    <property type="protein sequence ID" value="PSU_v2.g10186.t1"/>
    <property type="gene ID" value="PSU_v2.g10186"/>
</dbReference>